<dbReference type="GeneID" id="8828876"/>
<evidence type="ECO:0000259" key="1">
    <source>
        <dbReference type="Pfam" id="PF25942"/>
    </source>
</evidence>
<proteinExistence type="predicted"/>
<evidence type="ECO:0000313" key="2">
    <source>
        <dbReference type="EMBL" id="ADD07661.1"/>
    </source>
</evidence>
<dbReference type="EMBL" id="CP001934">
    <property type="protein sequence ID" value="ADD07661.1"/>
    <property type="molecule type" value="Genomic_DNA"/>
</dbReference>
<geneLocation type="plasmid" evidence="2 4">
    <name>pNMAG02</name>
</geneLocation>
<dbReference type="AlphaFoldDB" id="D3T252"/>
<accession>D3T252</accession>
<evidence type="ECO:0000313" key="5">
    <source>
        <dbReference type="Proteomes" id="UP000011543"/>
    </source>
</evidence>
<feature type="domain" description="Ig-like" evidence="1">
    <location>
        <begin position="46"/>
        <end position="103"/>
    </location>
</feature>
<dbReference type="HOGENOM" id="CLU_1870797_0_0_2"/>
<organism evidence="2 4">
    <name type="scientific">Natrialba magadii (strain ATCC 43099 / DSM 3394 / CCM 3739 / CIP 104546 / IAM 13178 / JCM 8861 / NBRC 102185 / NCIMB 2190 / MS3)</name>
    <name type="common">Natronobacterium magadii</name>
    <dbReference type="NCBI Taxonomy" id="547559"/>
    <lineage>
        <taxon>Archaea</taxon>
        <taxon>Methanobacteriati</taxon>
        <taxon>Methanobacteriota</taxon>
        <taxon>Stenosarchaea group</taxon>
        <taxon>Halobacteria</taxon>
        <taxon>Halobacteriales</taxon>
        <taxon>Natrialbaceae</taxon>
        <taxon>Natrialba</taxon>
    </lineage>
</organism>
<dbReference type="PROSITE" id="PS51257">
    <property type="entry name" value="PROKAR_LIPOPROTEIN"/>
    <property type="match status" value="1"/>
</dbReference>
<reference evidence="4" key="1">
    <citation type="submission" date="2010-02" db="EMBL/GenBank/DDBJ databases">
        <title>Complete sequence of plasmid 2 of Natrialba magadii ATCC 43099.</title>
        <authorList>
            <consortium name="US DOE Joint Genome Institute"/>
            <person name="Lucas S."/>
            <person name="Copeland A."/>
            <person name="Lapidus A."/>
            <person name="Cheng J.-F."/>
            <person name="Bruce D."/>
            <person name="Goodwin L."/>
            <person name="Pitluck S."/>
            <person name="Davenport K."/>
            <person name="Saunders E."/>
            <person name="Detter J.C."/>
            <person name="Han C."/>
            <person name="Tapia R."/>
            <person name="Land M."/>
            <person name="Hauser L."/>
            <person name="Kyrpides N."/>
            <person name="Mikhailova N."/>
            <person name="De Castro R.E."/>
            <person name="Maupin-Furlow J.A."/>
            <person name="Woyke T."/>
        </authorList>
    </citation>
    <scope>NUCLEOTIDE SEQUENCE [LARGE SCALE GENOMIC DNA]</scope>
    <source>
        <strain evidence="4">ATCC 43099 / DSM 3394 / CCM 3739 / CIP 104546 / IAM 13178 / JCM 8861 / NBRC 102185 / NCIMB 2190 / MS3</strain>
        <plasmid evidence="4">pNMAG02</plasmid>
    </source>
</reference>
<protein>
    <recommendedName>
        <fullName evidence="1">Ig-like domain-containing protein</fullName>
    </recommendedName>
</protein>
<dbReference type="PaxDb" id="547559-Nmag_4142"/>
<sequence length="136" mass="15398">MRRREFIAVGCCSVCGISAGCLDEDDSEPVPEIGSLEVRNDQREEDHEFMVQIEDEEGTVFKETYHLEAADSGESAIALEDPVEPGAHTVRVEVDEYSATMDAQDRITDDQTCIRLQFYLGPETLHSEYQLYDRCE</sequence>
<dbReference type="RefSeq" id="WP_004216198.1">
    <property type="nucleotide sequence ID" value="NC_013924.1"/>
</dbReference>
<dbReference type="EMBL" id="AOHS01000050">
    <property type="protein sequence ID" value="ELY27140.1"/>
    <property type="molecule type" value="Genomic_DNA"/>
</dbReference>
<keyword evidence="2" id="KW-0614">Plasmid</keyword>
<dbReference type="KEGG" id="nmg:Nmag_4142"/>
<dbReference type="Proteomes" id="UP000001879">
    <property type="component" value="Plasmid pNMAG02"/>
</dbReference>
<gene>
    <name evidence="2" type="ordered locus">Nmag_4142</name>
    <name evidence="3" type="ORF">C500_14930</name>
</gene>
<dbReference type="Proteomes" id="UP000011543">
    <property type="component" value="Unassembled WGS sequence"/>
</dbReference>
<reference evidence="2 4" key="2">
    <citation type="journal article" date="2012" name="BMC Genomics">
        <title>A comparative genomics perspective on the genetic content of the alkaliphilic haloarchaeon Natrialba magadii ATCC 43099T.</title>
        <authorList>
            <person name="Siddaramappa S."/>
            <person name="Challacombe J.F."/>
            <person name="Decastro R.E."/>
            <person name="Pfeiffer F."/>
            <person name="Sastre D.E."/>
            <person name="Gimenez M.I."/>
            <person name="Paggi R.A."/>
            <person name="Detter J.C."/>
            <person name="Davenport K.W."/>
            <person name="Goodwin L.A."/>
            <person name="Kyrpides N."/>
            <person name="Tapia R."/>
            <person name="Pitluck S."/>
            <person name="Lucas S."/>
            <person name="Woyke T."/>
            <person name="Maupin-Furlow J.A."/>
        </authorList>
    </citation>
    <scope>NUCLEOTIDE SEQUENCE [LARGE SCALE GENOMIC DNA]</scope>
    <source>
        <strain evidence="2">ATCC 43099</strain>
        <strain evidence="4">ATCC 43099 / DSM 3394 / CCM 3739 / CIP 104546 / IAM 13178 / JCM 8861 / NBRC 102185 / NCIMB 2190 / MS3</strain>
    </source>
</reference>
<evidence type="ECO:0000313" key="3">
    <source>
        <dbReference type="EMBL" id="ELY27140.1"/>
    </source>
</evidence>
<evidence type="ECO:0000313" key="4">
    <source>
        <dbReference type="Proteomes" id="UP000001879"/>
    </source>
</evidence>
<reference evidence="2" key="4">
    <citation type="submission" date="2016-09" db="EMBL/GenBank/DDBJ databases">
        <authorList>
            <person name="Pfeiffer F."/>
        </authorList>
    </citation>
    <scope>NUCLEOTIDE SEQUENCE</scope>
    <source>
        <strain evidence="2">ATCC 43099</strain>
        <plasmid evidence="2">pNMAG02</plasmid>
    </source>
</reference>
<dbReference type="InterPro" id="IPR058929">
    <property type="entry name" value="Ig_halo"/>
</dbReference>
<dbReference type="OrthoDB" id="375868at2157"/>
<reference evidence="3 5" key="3">
    <citation type="journal article" date="2014" name="PLoS Genet.">
        <title>Phylogenetically driven sequencing of extremely halophilic archaea reveals strategies for static and dynamic osmo-response.</title>
        <authorList>
            <person name="Becker E.A."/>
            <person name="Seitzer P.M."/>
            <person name="Tritt A."/>
            <person name="Larsen D."/>
            <person name="Krusor M."/>
            <person name="Yao A.I."/>
            <person name="Wu D."/>
            <person name="Madern D."/>
            <person name="Eisen J.A."/>
            <person name="Darling A.E."/>
            <person name="Facciotti M.T."/>
        </authorList>
    </citation>
    <scope>NUCLEOTIDE SEQUENCE [LARGE SCALE GENOMIC DNA]</scope>
    <source>
        <strain evidence="5">ATCC 43099 / DSM 3394 / CCM 3739 / CIP 104546 / IAM 13178 / JCM 8861 / NBRC 102185 / NCIMB 2190 / MS3</strain>
        <strain evidence="3">MS-3</strain>
    </source>
</reference>
<dbReference type="Pfam" id="PF25942">
    <property type="entry name" value="Ig_halo"/>
    <property type="match status" value="1"/>
</dbReference>
<dbReference type="eggNOG" id="arCOG11189">
    <property type="taxonomic scope" value="Archaea"/>
</dbReference>
<keyword evidence="4" id="KW-1185">Reference proteome</keyword>
<name>D3T252_NATMM</name>